<keyword evidence="4 9" id="KW-0812">Transmembrane</keyword>
<keyword evidence="8 9" id="KW-0472">Membrane</keyword>
<sequence>MGLGGISIWQLLIVALILVLLFGSKKLRSLGNDLGSAVQGFRKNMKENSE</sequence>
<dbReference type="EMBL" id="NQJF01000014">
    <property type="protein sequence ID" value="OYD22668.1"/>
    <property type="molecule type" value="Genomic_DNA"/>
</dbReference>
<keyword evidence="2 9" id="KW-0813">Transport</keyword>
<dbReference type="PANTHER" id="PTHR42982:SF1">
    <property type="entry name" value="SEC-INDEPENDENT PROTEIN TRANSLOCASE PROTEIN TATA"/>
    <property type="match status" value="1"/>
</dbReference>
<protein>
    <recommendedName>
        <fullName evidence="9">Sec-independent protein translocase protein TatA</fullName>
    </recommendedName>
</protein>
<keyword evidence="7 9" id="KW-0811">Translocation</keyword>
<dbReference type="HAMAP" id="MF_00236">
    <property type="entry name" value="TatA_E"/>
    <property type="match status" value="1"/>
</dbReference>
<evidence type="ECO:0000256" key="8">
    <source>
        <dbReference type="ARBA" id="ARBA00023136"/>
    </source>
</evidence>
<evidence type="ECO:0000256" key="1">
    <source>
        <dbReference type="ARBA" id="ARBA00004162"/>
    </source>
</evidence>
<keyword evidence="3 9" id="KW-1003">Cell membrane</keyword>
<evidence type="ECO:0000256" key="4">
    <source>
        <dbReference type="ARBA" id="ARBA00022692"/>
    </source>
</evidence>
<comment type="subcellular location">
    <subcellularLocation>
        <location evidence="1 9">Cell membrane</location>
        <topology evidence="1 9">Single-pass membrane protein</topology>
    </subcellularLocation>
</comment>
<gene>
    <name evidence="9" type="primary">tatA</name>
    <name evidence="10" type="ORF">B6S09_15635</name>
    <name evidence="11" type="ORF">LY04_02647</name>
</gene>
<keyword evidence="5 9" id="KW-0653">Protein transport</keyword>
<dbReference type="PANTHER" id="PTHR42982">
    <property type="entry name" value="SEC-INDEPENDENT PROTEIN TRANSLOCASE PROTEIN TATA"/>
    <property type="match status" value="1"/>
</dbReference>
<dbReference type="Proteomes" id="UP000243640">
    <property type="component" value="Unassembled WGS sequence"/>
</dbReference>
<evidence type="ECO:0000313" key="13">
    <source>
        <dbReference type="Proteomes" id="UP000295058"/>
    </source>
</evidence>
<keyword evidence="13" id="KW-1185">Reference proteome</keyword>
<reference evidence="11 13" key="2">
    <citation type="submission" date="2019-03" db="EMBL/GenBank/DDBJ databases">
        <title>Genomic Encyclopedia of Archaeal and Bacterial Type Strains, Phase II (KMG-II): from individual species to whole genera.</title>
        <authorList>
            <person name="Goeker M."/>
        </authorList>
    </citation>
    <scope>NUCLEOTIDE SEQUENCE [LARGE SCALE GENOMIC DNA]</scope>
    <source>
        <strain evidence="11 13">DSM 15594</strain>
    </source>
</reference>
<evidence type="ECO:0000256" key="3">
    <source>
        <dbReference type="ARBA" id="ARBA00022475"/>
    </source>
</evidence>
<evidence type="ECO:0000256" key="7">
    <source>
        <dbReference type="ARBA" id="ARBA00023010"/>
    </source>
</evidence>
<dbReference type="AlphaFoldDB" id="A0A235CDH3"/>
<dbReference type="GO" id="GO:0033281">
    <property type="term" value="C:TAT protein transport complex"/>
    <property type="evidence" value="ECO:0007669"/>
    <property type="project" value="UniProtKB-UniRule"/>
</dbReference>
<comment type="similarity">
    <text evidence="9">Belongs to the TatA/E family.</text>
</comment>
<dbReference type="GO" id="GO:0043953">
    <property type="term" value="P:protein transport by the Tat complex"/>
    <property type="evidence" value="ECO:0007669"/>
    <property type="project" value="UniProtKB-UniRule"/>
</dbReference>
<evidence type="ECO:0000313" key="11">
    <source>
        <dbReference type="EMBL" id="TDW57571.1"/>
    </source>
</evidence>
<name>A0A235CDH3_9GAMM</name>
<keyword evidence="6 9" id="KW-1133">Transmembrane helix</keyword>
<organism evidence="10 12">
    <name type="scientific">Oceanimonas baumannii</name>
    <dbReference type="NCBI Taxonomy" id="129578"/>
    <lineage>
        <taxon>Bacteria</taxon>
        <taxon>Pseudomonadati</taxon>
        <taxon>Pseudomonadota</taxon>
        <taxon>Gammaproteobacteria</taxon>
        <taxon>Aeromonadales</taxon>
        <taxon>Aeromonadaceae</taxon>
        <taxon>Oceanimonas</taxon>
    </lineage>
</organism>
<evidence type="ECO:0000256" key="9">
    <source>
        <dbReference type="HAMAP-Rule" id="MF_00236"/>
    </source>
</evidence>
<proteinExistence type="inferred from homology"/>
<dbReference type="InterPro" id="IPR006312">
    <property type="entry name" value="TatA/E"/>
</dbReference>
<dbReference type="NCBIfam" id="TIGR01411">
    <property type="entry name" value="tatAE"/>
    <property type="match status" value="1"/>
</dbReference>
<dbReference type="EMBL" id="SODO01000011">
    <property type="protein sequence ID" value="TDW57571.1"/>
    <property type="molecule type" value="Genomic_DNA"/>
</dbReference>
<dbReference type="Proteomes" id="UP000295058">
    <property type="component" value="Unassembled WGS sequence"/>
</dbReference>
<comment type="caution">
    <text evidence="10">The sequence shown here is derived from an EMBL/GenBank/DDBJ whole genome shotgun (WGS) entry which is preliminary data.</text>
</comment>
<feature type="transmembrane region" description="Helical" evidence="9">
    <location>
        <begin position="6"/>
        <end position="23"/>
    </location>
</feature>
<evidence type="ECO:0000256" key="5">
    <source>
        <dbReference type="ARBA" id="ARBA00022927"/>
    </source>
</evidence>
<comment type="function">
    <text evidence="9">Part of the twin-arginine translocation (Tat) system that transports large folded proteins containing a characteristic twin-arginine motif in their signal peptide across membranes. TatA could form the protein-conducting channel of the Tat system.</text>
</comment>
<dbReference type="Gene3D" id="1.20.5.3310">
    <property type="match status" value="1"/>
</dbReference>
<comment type="subunit">
    <text evidence="9">The Tat system comprises two distinct complexes: a TatABC complex, containing multiple copies of TatA, TatB and TatC subunits, and a separate TatA complex, containing only TatA subunits. Substrates initially bind to the TatABC complex, which probably triggers association of the separate TatA complex to form the active translocon.</text>
</comment>
<evidence type="ECO:0000256" key="2">
    <source>
        <dbReference type="ARBA" id="ARBA00022448"/>
    </source>
</evidence>
<evidence type="ECO:0000256" key="6">
    <source>
        <dbReference type="ARBA" id="ARBA00022989"/>
    </source>
</evidence>
<accession>A0A235CDH3</accession>
<dbReference type="Pfam" id="PF02416">
    <property type="entry name" value="TatA_B_E"/>
    <property type="match status" value="1"/>
</dbReference>
<evidence type="ECO:0000313" key="12">
    <source>
        <dbReference type="Proteomes" id="UP000243640"/>
    </source>
</evidence>
<dbReference type="GO" id="GO:0008320">
    <property type="term" value="F:protein transmembrane transporter activity"/>
    <property type="evidence" value="ECO:0007669"/>
    <property type="project" value="UniProtKB-UniRule"/>
</dbReference>
<reference evidence="10 12" key="1">
    <citation type="submission" date="2017-08" db="EMBL/GenBank/DDBJ databases">
        <title>Draft Genome Sequence of the Marine Bacterium Oceanimonas baumannii ATCC 700832.</title>
        <authorList>
            <person name="Mcclelland W.D."/>
            <person name="Brennan M.A."/>
            <person name="Trachtenberg A.M."/>
            <person name="Maclea K.S."/>
        </authorList>
    </citation>
    <scope>NUCLEOTIDE SEQUENCE [LARGE SCALE GENOMIC DNA]</scope>
    <source>
        <strain evidence="10 12">ATCC 700832</strain>
    </source>
</reference>
<evidence type="ECO:0000313" key="10">
    <source>
        <dbReference type="EMBL" id="OYD22668.1"/>
    </source>
</evidence>
<dbReference type="InterPro" id="IPR003369">
    <property type="entry name" value="TatA/B/E"/>
</dbReference>